<dbReference type="EnsemblMetazoa" id="ADIR009907-RA">
    <property type="protein sequence ID" value="ADIR009907-PA"/>
    <property type="gene ID" value="ADIR009907"/>
</dbReference>
<reference evidence="3" key="2">
    <citation type="submission" date="2020-05" db="UniProtKB">
        <authorList>
            <consortium name="EnsemblMetazoa"/>
        </authorList>
    </citation>
    <scope>IDENTIFICATION</scope>
    <source>
        <strain evidence="3">WRAIR2</strain>
    </source>
</reference>
<dbReference type="AlphaFoldDB" id="A0A182NQH2"/>
<organism evidence="3 4">
    <name type="scientific">Anopheles dirus</name>
    <dbReference type="NCBI Taxonomy" id="7168"/>
    <lineage>
        <taxon>Eukaryota</taxon>
        <taxon>Metazoa</taxon>
        <taxon>Ecdysozoa</taxon>
        <taxon>Arthropoda</taxon>
        <taxon>Hexapoda</taxon>
        <taxon>Insecta</taxon>
        <taxon>Pterygota</taxon>
        <taxon>Neoptera</taxon>
        <taxon>Endopterygota</taxon>
        <taxon>Diptera</taxon>
        <taxon>Nematocera</taxon>
        <taxon>Culicoidea</taxon>
        <taxon>Culicidae</taxon>
        <taxon>Anophelinae</taxon>
        <taxon>Anopheles</taxon>
    </lineage>
</organism>
<dbReference type="VEuPathDB" id="VectorBase:ADIR009907"/>
<proteinExistence type="predicted"/>
<reference evidence="4" key="1">
    <citation type="submission" date="2013-03" db="EMBL/GenBank/DDBJ databases">
        <title>The Genome Sequence of Anopheles dirus WRAIR2.</title>
        <authorList>
            <consortium name="The Broad Institute Genomics Platform"/>
            <person name="Neafsey D.E."/>
            <person name="Walton C."/>
            <person name="Walker B."/>
            <person name="Young S.K."/>
            <person name="Zeng Q."/>
            <person name="Gargeya S."/>
            <person name="Fitzgerald M."/>
            <person name="Haas B."/>
            <person name="Abouelleil A."/>
            <person name="Allen A.W."/>
            <person name="Alvarado L."/>
            <person name="Arachchi H.M."/>
            <person name="Berlin A.M."/>
            <person name="Chapman S.B."/>
            <person name="Gainer-Dewar J."/>
            <person name="Goldberg J."/>
            <person name="Griggs A."/>
            <person name="Gujja S."/>
            <person name="Hansen M."/>
            <person name="Howarth C."/>
            <person name="Imamovic A."/>
            <person name="Ireland A."/>
            <person name="Larimer J."/>
            <person name="McCowan C."/>
            <person name="Murphy C."/>
            <person name="Pearson M."/>
            <person name="Poon T.W."/>
            <person name="Priest M."/>
            <person name="Roberts A."/>
            <person name="Saif S."/>
            <person name="Shea T."/>
            <person name="Sisk P."/>
            <person name="Sykes S."/>
            <person name="Wortman J."/>
            <person name="Nusbaum C."/>
            <person name="Birren B."/>
        </authorList>
    </citation>
    <scope>NUCLEOTIDE SEQUENCE [LARGE SCALE GENOMIC DNA]</scope>
    <source>
        <strain evidence="4">WRAIR2</strain>
    </source>
</reference>
<dbReference type="GO" id="GO:0005634">
    <property type="term" value="C:nucleus"/>
    <property type="evidence" value="ECO:0007669"/>
    <property type="project" value="UniProtKB-SubCell"/>
</dbReference>
<dbReference type="STRING" id="7168.A0A182NQH2"/>
<feature type="domain" description="BESS" evidence="2">
    <location>
        <begin position="108"/>
        <end position="147"/>
    </location>
</feature>
<protein>
    <recommendedName>
        <fullName evidence="2">BESS domain-containing protein</fullName>
    </recommendedName>
</protein>
<comment type="subcellular location">
    <subcellularLocation>
        <location evidence="1">Nucleus</location>
    </subcellularLocation>
</comment>
<dbReference type="Pfam" id="PF10545">
    <property type="entry name" value="MADF_DNA_bdg"/>
    <property type="match status" value="1"/>
</dbReference>
<evidence type="ECO:0000256" key="1">
    <source>
        <dbReference type="PROSITE-ProRule" id="PRU00371"/>
    </source>
</evidence>
<keyword evidence="1" id="KW-0539">Nucleus</keyword>
<evidence type="ECO:0000313" key="3">
    <source>
        <dbReference type="EnsemblMetazoa" id="ADIR009907-PA"/>
    </source>
</evidence>
<dbReference type="GO" id="GO:0003677">
    <property type="term" value="F:DNA binding"/>
    <property type="evidence" value="ECO:0007669"/>
    <property type="project" value="InterPro"/>
</dbReference>
<keyword evidence="4" id="KW-1185">Reference proteome</keyword>
<evidence type="ECO:0000259" key="2">
    <source>
        <dbReference type="PROSITE" id="PS51031"/>
    </source>
</evidence>
<accession>A0A182NQH2</accession>
<sequence length="151" mass="17507">MPEKERDFNSALETLKRKWRCLRSQFRRELVRNKRTDTGRVLTKWKHYARLNFLAEESIHIKPHTPDPLPEQPSDPMEEILTVNYPLDAVNKVEKGNLPTVPSADTPNDSNYYFALSLVGLLNGIPKRRQMSARIAIMTTLNDFAENLQDD</sequence>
<dbReference type="PROSITE" id="PS51031">
    <property type="entry name" value="BESS"/>
    <property type="match status" value="1"/>
</dbReference>
<dbReference type="InterPro" id="IPR004210">
    <property type="entry name" value="BESS_motif"/>
</dbReference>
<name>A0A182NQH2_9DIPT</name>
<evidence type="ECO:0000313" key="4">
    <source>
        <dbReference type="Proteomes" id="UP000075884"/>
    </source>
</evidence>
<dbReference type="InterPro" id="IPR006578">
    <property type="entry name" value="MADF-dom"/>
</dbReference>
<dbReference type="Proteomes" id="UP000075884">
    <property type="component" value="Unassembled WGS sequence"/>
</dbReference>